<dbReference type="EMBL" id="CALNXI010000558">
    <property type="protein sequence ID" value="CAH3029225.1"/>
    <property type="molecule type" value="Genomic_DNA"/>
</dbReference>
<proteinExistence type="predicted"/>
<protein>
    <recommendedName>
        <fullName evidence="3">Vitellogenin</fullName>
    </recommendedName>
</protein>
<evidence type="ECO:0000313" key="2">
    <source>
        <dbReference type="Proteomes" id="UP001159427"/>
    </source>
</evidence>
<organism evidence="1 2">
    <name type="scientific">Porites evermanni</name>
    <dbReference type="NCBI Taxonomy" id="104178"/>
    <lineage>
        <taxon>Eukaryota</taxon>
        <taxon>Metazoa</taxon>
        <taxon>Cnidaria</taxon>
        <taxon>Anthozoa</taxon>
        <taxon>Hexacorallia</taxon>
        <taxon>Scleractinia</taxon>
        <taxon>Fungiina</taxon>
        <taxon>Poritidae</taxon>
        <taxon>Porites</taxon>
    </lineage>
</organism>
<gene>
    <name evidence="1" type="ORF">PEVE_00035741</name>
</gene>
<sequence length="290" mass="33362">MWSLPADEHTLDKAKFISSPFCSYSSRCHRKNELSNYLLSVEVEGKVSVLMGLASASAKYRHKEESSIKREVFSLSLSVYARKGYLVPEAHTKFSDQGGVDFDVEAREIGMEDILIVTSEHEREEKKTEDTVEVKVTVLFFSISAKLEHIHESSEVKGFVRIDHYSSQTRNWTKWEFDADSFEEAMTEVKKLETHMYNIPNIVNRMPHTKLFALRILVTPNVGDTFKVAVYLELEKMLKELQVMSVASSKCPIDFEVDKIKRSLKDLKGSGMEKYFLERLDQVRQSKSRA</sequence>
<name>A0ABN8MI80_9CNID</name>
<keyword evidence="2" id="KW-1185">Reference proteome</keyword>
<reference evidence="1 2" key="1">
    <citation type="submission" date="2022-05" db="EMBL/GenBank/DDBJ databases">
        <authorList>
            <consortium name="Genoscope - CEA"/>
            <person name="William W."/>
        </authorList>
    </citation>
    <scope>NUCLEOTIDE SEQUENCE [LARGE SCALE GENOMIC DNA]</scope>
</reference>
<dbReference type="Proteomes" id="UP001159427">
    <property type="component" value="Unassembled WGS sequence"/>
</dbReference>
<accession>A0ABN8MI80</accession>
<evidence type="ECO:0000313" key="1">
    <source>
        <dbReference type="EMBL" id="CAH3029225.1"/>
    </source>
</evidence>
<evidence type="ECO:0008006" key="3">
    <source>
        <dbReference type="Google" id="ProtNLM"/>
    </source>
</evidence>
<comment type="caution">
    <text evidence="1">The sequence shown here is derived from an EMBL/GenBank/DDBJ whole genome shotgun (WGS) entry which is preliminary data.</text>
</comment>